<dbReference type="EMBL" id="JARPUR010000004">
    <property type="protein sequence ID" value="KAK4877477.1"/>
    <property type="molecule type" value="Genomic_DNA"/>
</dbReference>
<dbReference type="AlphaFoldDB" id="A0AAN7PVX2"/>
<feature type="compositionally biased region" description="Acidic residues" evidence="1">
    <location>
        <begin position="654"/>
        <end position="677"/>
    </location>
</feature>
<reference evidence="3" key="1">
    <citation type="submission" date="2023-01" db="EMBL/GenBank/DDBJ databases">
        <title>Key to firefly adult light organ development and bioluminescence: homeobox transcription factors regulate luciferase expression and transportation to peroxisome.</title>
        <authorList>
            <person name="Fu X."/>
        </authorList>
    </citation>
    <scope>NUCLEOTIDE SEQUENCE [LARGE SCALE GENOMIC DNA]</scope>
</reference>
<gene>
    <name evidence="2" type="ORF">RN001_009983</name>
</gene>
<accession>A0AAN7PVX2</accession>
<sequence>MRHETWEEIGRELKIPENVTSTTTVNENHIFPIASIPDSSGFISNNNITSSKLHTDESLILKHKNASGSSSKINILSEVIIQRPHSALNLSLHTCNSTSNQVDQNVPVDELVSKGPNISSTFSKNFQNYDTWCESVTSESEYVPSDDKKQKKVYKKSTNHLSKRDLTQLLPEEEQTKSTHIPENTEITGIIKKQRINVFVNKTTNAITSDSTEFPTSTTENYEPIPKKHRDSYIDISAAVKHEGKRIRNKGHACYFCQKRVQNSSRHFEVMHGKETEVIKILVMPKNSKQRRDNFANLIRVGDFYHNSEVISMKKGELILVRRPTVAESKLVTLNDYGPCPHCLGFMLKKHLWHHIRDSCTAKKDNNVDQSRQIIAESNAILNNTFGTELSTDFITNIFSKLRDDDVGNYCREDNLILRFGAMLFEKHGTTQCELTRQSMRQLSRFTLTLRKMENSKLCLSDYLVPQKFDVIIQATKLLCVSHKNIVRRPEFEIPSLALKIGYALRKCAAIQRGKCLRAGNLRQNETLMCFLNLMDLEWSTRISSNALVTLYNRKINATQLLPLTSDLIKLNQHIQKEMSKAHEMLLKCTSIQNWTKLASLCLGKIILFNKRRSGEASRMTTSEYSSRPLWSEQLDKGEVNKFAGKKLEDINLEDIPNVEESEDDAENEAESVENMEFDGKDEQNRRKVQLNEVENVTLLSPHPYPVKVVRKDHGQGLRRLKKSYKRSNLESGTEDESESQAFQRKKISNTTHTFLQSTTTLSLWISSLHRETENGAKAVFDSTTEPKESFEEKPYKKVVLYNQSIFRPLDKCEANLKPPASENNIYSSC</sequence>
<evidence type="ECO:0000256" key="1">
    <source>
        <dbReference type="SAM" id="MobiDB-lite"/>
    </source>
</evidence>
<name>A0AAN7PVX2_9COLE</name>
<comment type="caution">
    <text evidence="2">The sequence shown here is derived from an EMBL/GenBank/DDBJ whole genome shotgun (WGS) entry which is preliminary data.</text>
</comment>
<dbReference type="PANTHER" id="PTHR33480:SF1">
    <property type="entry name" value="TYR RECOMBINASE DOMAIN-CONTAINING PROTEIN"/>
    <property type="match status" value="1"/>
</dbReference>
<proteinExistence type="predicted"/>
<evidence type="ECO:0000313" key="3">
    <source>
        <dbReference type="Proteomes" id="UP001353858"/>
    </source>
</evidence>
<organism evidence="2 3">
    <name type="scientific">Aquatica leii</name>
    <dbReference type="NCBI Taxonomy" id="1421715"/>
    <lineage>
        <taxon>Eukaryota</taxon>
        <taxon>Metazoa</taxon>
        <taxon>Ecdysozoa</taxon>
        <taxon>Arthropoda</taxon>
        <taxon>Hexapoda</taxon>
        <taxon>Insecta</taxon>
        <taxon>Pterygota</taxon>
        <taxon>Neoptera</taxon>
        <taxon>Endopterygota</taxon>
        <taxon>Coleoptera</taxon>
        <taxon>Polyphaga</taxon>
        <taxon>Elateriformia</taxon>
        <taxon>Elateroidea</taxon>
        <taxon>Lampyridae</taxon>
        <taxon>Luciolinae</taxon>
        <taxon>Aquatica</taxon>
    </lineage>
</organism>
<feature type="region of interest" description="Disordered" evidence="1">
    <location>
        <begin position="654"/>
        <end position="685"/>
    </location>
</feature>
<evidence type="ECO:0000313" key="2">
    <source>
        <dbReference type="EMBL" id="KAK4877477.1"/>
    </source>
</evidence>
<protein>
    <submittedName>
        <fullName evidence="2">Uncharacterized protein</fullName>
    </submittedName>
</protein>
<dbReference type="Proteomes" id="UP001353858">
    <property type="component" value="Unassembled WGS sequence"/>
</dbReference>
<dbReference type="PANTHER" id="PTHR33480">
    <property type="entry name" value="SET DOMAIN-CONTAINING PROTEIN-RELATED"/>
    <property type="match status" value="1"/>
</dbReference>
<keyword evidence="3" id="KW-1185">Reference proteome</keyword>